<dbReference type="SUPFAM" id="SSF57667">
    <property type="entry name" value="beta-beta-alpha zinc fingers"/>
    <property type="match status" value="3"/>
</dbReference>
<evidence type="ECO:0000256" key="7">
    <source>
        <dbReference type="ARBA" id="ARBA00023242"/>
    </source>
</evidence>
<evidence type="ECO:0000256" key="3">
    <source>
        <dbReference type="ARBA" id="ARBA00022737"/>
    </source>
</evidence>
<evidence type="ECO:0000256" key="6">
    <source>
        <dbReference type="ARBA" id="ARBA00023125"/>
    </source>
</evidence>
<evidence type="ECO:0000259" key="11">
    <source>
        <dbReference type="PROSITE" id="PS50950"/>
    </source>
</evidence>
<dbReference type="EMBL" id="GANO01004592">
    <property type="protein sequence ID" value="JAB55279.1"/>
    <property type="molecule type" value="mRNA"/>
</dbReference>
<keyword evidence="7" id="KW-0539">Nucleus</keyword>
<dbReference type="Gene3D" id="3.30.160.60">
    <property type="entry name" value="Classic Zinc Finger"/>
    <property type="match status" value="5"/>
</dbReference>
<dbReference type="SMART" id="SM00692">
    <property type="entry name" value="DM3"/>
    <property type="match status" value="1"/>
</dbReference>
<dbReference type="PANTHER" id="PTHR24390">
    <property type="entry name" value="ZINC FINGER PROTEIN"/>
    <property type="match status" value="1"/>
</dbReference>
<feature type="domain" description="C2H2-type" evidence="10">
    <location>
        <begin position="324"/>
        <end position="351"/>
    </location>
</feature>
<accession>U5EPV7</accession>
<dbReference type="SMART" id="SM00355">
    <property type="entry name" value="ZnF_C2H2"/>
    <property type="match status" value="8"/>
</dbReference>
<dbReference type="FunFam" id="3.30.160.60:FF:001840">
    <property type="entry name" value="Paternally-expressed gene 3 protein"/>
    <property type="match status" value="1"/>
</dbReference>
<dbReference type="GO" id="GO:0000978">
    <property type="term" value="F:RNA polymerase II cis-regulatory region sequence-specific DNA binding"/>
    <property type="evidence" value="ECO:0007669"/>
    <property type="project" value="TreeGrafter"/>
</dbReference>
<feature type="domain" description="C2H2-type" evidence="10">
    <location>
        <begin position="468"/>
        <end position="495"/>
    </location>
</feature>
<evidence type="ECO:0000256" key="1">
    <source>
        <dbReference type="ARBA" id="ARBA00004123"/>
    </source>
</evidence>
<evidence type="ECO:0000256" key="9">
    <source>
        <dbReference type="PROSITE-ProRule" id="PRU00309"/>
    </source>
</evidence>
<dbReference type="Pfam" id="PF05485">
    <property type="entry name" value="THAP"/>
    <property type="match status" value="1"/>
</dbReference>
<proteinExistence type="evidence at transcript level"/>
<dbReference type="InterPro" id="IPR006612">
    <property type="entry name" value="THAP_Znf"/>
</dbReference>
<dbReference type="InterPro" id="IPR038441">
    <property type="entry name" value="THAP_Znf_sf"/>
</dbReference>
<dbReference type="AlphaFoldDB" id="U5EPV7"/>
<evidence type="ECO:0000256" key="2">
    <source>
        <dbReference type="ARBA" id="ARBA00022723"/>
    </source>
</evidence>
<dbReference type="Pfam" id="PF12874">
    <property type="entry name" value="zf-met"/>
    <property type="match status" value="1"/>
</dbReference>
<feature type="domain" description="THAP-type" evidence="11">
    <location>
        <begin position="1"/>
        <end position="88"/>
    </location>
</feature>
<dbReference type="Pfam" id="PF00096">
    <property type="entry name" value="zf-C2H2"/>
    <property type="match status" value="4"/>
</dbReference>
<dbReference type="InterPro" id="IPR013087">
    <property type="entry name" value="Znf_C2H2_type"/>
</dbReference>
<dbReference type="InterPro" id="IPR036236">
    <property type="entry name" value="Znf_C2H2_sf"/>
</dbReference>
<keyword evidence="3" id="KW-0677">Repeat</keyword>
<feature type="domain" description="C2H2-type" evidence="10">
    <location>
        <begin position="265"/>
        <end position="292"/>
    </location>
</feature>
<keyword evidence="2" id="KW-0479">Metal-binding</keyword>
<dbReference type="FunFam" id="3.30.160.60:FF:000100">
    <property type="entry name" value="Zinc finger 45-like"/>
    <property type="match status" value="1"/>
</dbReference>
<dbReference type="FunFam" id="3.30.160.60:FF:000303">
    <property type="entry name" value="Zinc finger protein 41"/>
    <property type="match status" value="1"/>
</dbReference>
<protein>
    <submittedName>
        <fullName evidence="12">Uncharacterized protein</fullName>
    </submittedName>
</protein>
<dbReference type="PROSITE" id="PS50157">
    <property type="entry name" value="ZINC_FINGER_C2H2_2"/>
    <property type="match status" value="5"/>
</dbReference>
<reference evidence="12" key="1">
    <citation type="journal article" date="2014" name="Insect Biochem. Mol. Biol.">
        <title>An insight into the sialome of the frog biting fly, Corethrella appendiculata.</title>
        <authorList>
            <person name="Ribeiro J.M.C."/>
            <person name="Chagas A.C."/>
            <person name="Pham V.M."/>
            <person name="Lounibos L.P."/>
            <person name="Calvo E."/>
        </authorList>
    </citation>
    <scope>NUCLEOTIDE SEQUENCE</scope>
    <source>
        <tissue evidence="12">Salivary glands</tissue>
    </source>
</reference>
<keyword evidence="5" id="KW-0862">Zinc</keyword>
<dbReference type="Gene3D" id="6.20.210.20">
    <property type="entry name" value="THAP domain"/>
    <property type="match status" value="1"/>
</dbReference>
<dbReference type="GO" id="GO:0006357">
    <property type="term" value="P:regulation of transcription by RNA polymerase II"/>
    <property type="evidence" value="ECO:0007669"/>
    <property type="project" value="TreeGrafter"/>
</dbReference>
<dbReference type="GO" id="GO:0005634">
    <property type="term" value="C:nucleus"/>
    <property type="evidence" value="ECO:0007669"/>
    <property type="project" value="UniProtKB-SubCell"/>
</dbReference>
<comment type="subcellular location">
    <subcellularLocation>
        <location evidence="1">Nucleus</location>
    </subcellularLocation>
</comment>
<dbReference type="SUPFAM" id="SSF57716">
    <property type="entry name" value="Glucocorticoid receptor-like (DNA-binding domain)"/>
    <property type="match status" value="1"/>
</dbReference>
<evidence type="ECO:0000259" key="10">
    <source>
        <dbReference type="PROSITE" id="PS50157"/>
    </source>
</evidence>
<feature type="domain" description="C2H2-type" evidence="10">
    <location>
        <begin position="440"/>
        <end position="467"/>
    </location>
</feature>
<evidence type="ECO:0000256" key="5">
    <source>
        <dbReference type="ARBA" id="ARBA00022833"/>
    </source>
</evidence>
<evidence type="ECO:0000256" key="8">
    <source>
        <dbReference type="PROSITE-ProRule" id="PRU00042"/>
    </source>
</evidence>
<evidence type="ECO:0000313" key="12">
    <source>
        <dbReference type="EMBL" id="JAB55279.1"/>
    </source>
</evidence>
<evidence type="ECO:0000256" key="4">
    <source>
        <dbReference type="ARBA" id="ARBA00022771"/>
    </source>
</evidence>
<dbReference type="PROSITE" id="PS50950">
    <property type="entry name" value="ZF_THAP"/>
    <property type="match status" value="1"/>
</dbReference>
<organism evidence="12">
    <name type="scientific">Corethrella appendiculata</name>
    <dbReference type="NCBI Taxonomy" id="1370023"/>
    <lineage>
        <taxon>Eukaryota</taxon>
        <taxon>Metazoa</taxon>
        <taxon>Ecdysozoa</taxon>
        <taxon>Arthropoda</taxon>
        <taxon>Hexapoda</taxon>
        <taxon>Insecta</taxon>
        <taxon>Pterygota</taxon>
        <taxon>Neoptera</taxon>
        <taxon>Endopterygota</taxon>
        <taxon>Diptera</taxon>
        <taxon>Nematocera</taxon>
        <taxon>Culicoidea</taxon>
        <taxon>Chaoboridae</taxon>
        <taxon>Corethrella</taxon>
    </lineage>
</organism>
<keyword evidence="4 8" id="KW-0863">Zinc-finger</keyword>
<dbReference type="PROSITE" id="PS00028">
    <property type="entry name" value="ZINC_FINGER_C2H2_1"/>
    <property type="match status" value="7"/>
</dbReference>
<dbReference type="GO" id="GO:0008270">
    <property type="term" value="F:zinc ion binding"/>
    <property type="evidence" value="ECO:0007669"/>
    <property type="project" value="UniProtKB-KW"/>
</dbReference>
<dbReference type="GO" id="GO:0003700">
    <property type="term" value="F:DNA-binding transcription factor activity"/>
    <property type="evidence" value="ECO:0007669"/>
    <property type="project" value="TreeGrafter"/>
</dbReference>
<name>U5EPV7_9DIPT</name>
<sequence>MHCIIRNCETDENIVNSTSVFFIPFPKEDQNLRQQWFDSIKLYNNQSIEDQFVENARICSCHFEESDFEKHPVYGYRFLKKTAMPLVFPSFKESIVVLNGNEFIVDEVPDKSGDEDLTDDIIDYNEHDDDDDLIENTNLIIDDDQSTIDDAGENIKIINDKISKEYSNSMDGFIEENSNEEEGEQNEMIEIIVEEVEDIEENVSPIVFNKKRTEKIDKKVDECAIVEEVLNENSNTEYIEAIDEENIGEDKEKRIIKFESTVFKVFCEVCSKGFQYASALKRHFLIHSKVRPFICEICSATFTQKINLDIHMRRHTGEQADKKFKCDVCAKKCARLSELTRHRKSHFKSLPHACSICQQRFPNITTYFSHVKSKHKDSVTPDDAIKMVAENENAEIVECDSVEVYEITLKGDLLCNICSKKCRTPKALKKHKKQMHPKIYTCTECPKQFLYPSLLDKHVRVHTLEKPFSCGKCSQKFAQKINLDVHQKVHNKKKSQQSKIVNEPSLVCSVCSRRFGNFIRYKNHLQGHKVNETLAICSSHSKYNCSTCNPKLSSEDAEEITETIIIERITGDSNEEN</sequence>
<feature type="domain" description="C2H2-type" evidence="10">
    <location>
        <begin position="293"/>
        <end position="320"/>
    </location>
</feature>
<dbReference type="SMART" id="SM00980">
    <property type="entry name" value="THAP"/>
    <property type="match status" value="1"/>
</dbReference>
<keyword evidence="6 9" id="KW-0238">DNA-binding</keyword>
<dbReference type="PANTHER" id="PTHR24390:SF159">
    <property type="entry name" value="GROWTH FACTOR INDEPENDENT 1 TRANSCRIPTIONAL REPRESSOR"/>
    <property type="match status" value="1"/>
</dbReference>